<feature type="compositionally biased region" description="Basic and acidic residues" evidence="1">
    <location>
        <begin position="81"/>
        <end position="93"/>
    </location>
</feature>
<reference evidence="2 3" key="1">
    <citation type="submission" date="2014-04" db="EMBL/GenBank/DDBJ databases">
        <title>Evolutionary Origins and Diversification of the Mycorrhizal Mutualists.</title>
        <authorList>
            <consortium name="DOE Joint Genome Institute"/>
            <consortium name="Mycorrhizal Genomics Consortium"/>
            <person name="Kohler A."/>
            <person name="Kuo A."/>
            <person name="Nagy L.G."/>
            <person name="Floudas D."/>
            <person name="Copeland A."/>
            <person name="Barry K.W."/>
            <person name="Cichocki N."/>
            <person name="Veneault-Fourrey C."/>
            <person name="LaButti K."/>
            <person name="Lindquist E.A."/>
            <person name="Lipzen A."/>
            <person name="Lundell T."/>
            <person name="Morin E."/>
            <person name="Murat C."/>
            <person name="Riley R."/>
            <person name="Ohm R."/>
            <person name="Sun H."/>
            <person name="Tunlid A."/>
            <person name="Henrissat B."/>
            <person name="Grigoriev I.V."/>
            <person name="Hibbett D.S."/>
            <person name="Martin F."/>
        </authorList>
    </citation>
    <scope>NUCLEOTIDE SEQUENCE [LARGE SCALE GENOMIC DNA]</scope>
    <source>
        <strain evidence="2 3">MD-312</strain>
    </source>
</reference>
<dbReference type="OrthoDB" id="2693043at2759"/>
<feature type="region of interest" description="Disordered" evidence="1">
    <location>
        <begin position="128"/>
        <end position="157"/>
    </location>
</feature>
<sequence>MAGSMVNQDGGLGFAFTTPGAKNFFTNHCRADTDEIIGHFKAHIYNKSSLAVVAQEFGGADQRQDEGTSSKREVDEDDEGHESTDPEEREDHARVWSKFVQALTKVGCKWALGKLFPWKCLPSKLAKSGVRGVNYPPRVSIPGEERNPLLSARRGLQ</sequence>
<dbReference type="AlphaFoldDB" id="A0A0C9VYV9"/>
<evidence type="ECO:0000313" key="2">
    <source>
        <dbReference type="EMBL" id="KIJ58583.1"/>
    </source>
</evidence>
<evidence type="ECO:0000313" key="3">
    <source>
        <dbReference type="Proteomes" id="UP000053820"/>
    </source>
</evidence>
<keyword evidence="3" id="KW-1185">Reference proteome</keyword>
<feature type="compositionally biased region" description="Basic and acidic residues" evidence="1">
    <location>
        <begin position="62"/>
        <end position="74"/>
    </location>
</feature>
<evidence type="ECO:0000256" key="1">
    <source>
        <dbReference type="SAM" id="MobiDB-lite"/>
    </source>
</evidence>
<accession>A0A0C9VYV9</accession>
<protein>
    <submittedName>
        <fullName evidence="2">Uncharacterized protein</fullName>
    </submittedName>
</protein>
<feature type="region of interest" description="Disordered" evidence="1">
    <location>
        <begin position="56"/>
        <end position="93"/>
    </location>
</feature>
<gene>
    <name evidence="2" type="ORF">HYDPIDRAFT_34027</name>
</gene>
<organism evidence="2 3">
    <name type="scientific">Hydnomerulius pinastri MD-312</name>
    <dbReference type="NCBI Taxonomy" id="994086"/>
    <lineage>
        <taxon>Eukaryota</taxon>
        <taxon>Fungi</taxon>
        <taxon>Dikarya</taxon>
        <taxon>Basidiomycota</taxon>
        <taxon>Agaricomycotina</taxon>
        <taxon>Agaricomycetes</taxon>
        <taxon>Agaricomycetidae</taxon>
        <taxon>Boletales</taxon>
        <taxon>Boletales incertae sedis</taxon>
        <taxon>Leucogyrophana</taxon>
    </lineage>
</organism>
<proteinExistence type="predicted"/>
<dbReference type="HOGENOM" id="CLU_1678144_0_0_1"/>
<name>A0A0C9VYV9_9AGAM</name>
<dbReference type="EMBL" id="KN839924">
    <property type="protein sequence ID" value="KIJ58583.1"/>
    <property type="molecule type" value="Genomic_DNA"/>
</dbReference>
<dbReference type="Proteomes" id="UP000053820">
    <property type="component" value="Unassembled WGS sequence"/>
</dbReference>